<proteinExistence type="predicted"/>
<dbReference type="EMBL" id="JAWDJW010009973">
    <property type="protein sequence ID" value="KAK3052610.1"/>
    <property type="molecule type" value="Genomic_DNA"/>
</dbReference>
<evidence type="ECO:0000313" key="1">
    <source>
        <dbReference type="EMBL" id="KAK3052610.1"/>
    </source>
</evidence>
<comment type="caution">
    <text evidence="1">The sequence shown here is derived from an EMBL/GenBank/DDBJ whole genome shotgun (WGS) entry which is preliminary data.</text>
</comment>
<keyword evidence="2" id="KW-1185">Reference proteome</keyword>
<gene>
    <name evidence="1" type="ORF">LTS18_012255</name>
</gene>
<reference evidence="1" key="1">
    <citation type="submission" date="2024-09" db="EMBL/GenBank/DDBJ databases">
        <title>Black Yeasts Isolated from many extreme environments.</title>
        <authorList>
            <person name="Coleine C."/>
            <person name="Stajich J.E."/>
            <person name="Selbmann L."/>
        </authorList>
    </citation>
    <scope>NUCLEOTIDE SEQUENCE</scope>
    <source>
        <strain evidence="1">CCFEE 5737</strain>
    </source>
</reference>
<protein>
    <submittedName>
        <fullName evidence="1">Uncharacterized protein</fullName>
    </submittedName>
</protein>
<sequence length="237" mass="26849">MQTKYWVVPDFDNIFKPSDAPVKKLKESLDRMGLDFVDIYMVHGHIHPQSIKTVAKGMAECVEQGLAKAIAVANYSTDDMIKFAEELEKYNVPLCANQVEYHPLRRYPETSGLLAACKERGIVMQSYSSLAQGRLTGKYTKDNPPPKSHRFSSIPMEEVEPMLEVLRSIGEKHGVPISAVSLNYNMSKGVCPVVGVRHEKMAEENSKAYGWRLTEDEIREIEKHSFEGNKTSLWQQN</sequence>
<name>A0ACC3CXK9_9PEZI</name>
<organism evidence="1 2">
    <name type="scientific">Coniosporium uncinatum</name>
    <dbReference type="NCBI Taxonomy" id="93489"/>
    <lineage>
        <taxon>Eukaryota</taxon>
        <taxon>Fungi</taxon>
        <taxon>Dikarya</taxon>
        <taxon>Ascomycota</taxon>
        <taxon>Pezizomycotina</taxon>
        <taxon>Dothideomycetes</taxon>
        <taxon>Dothideomycetes incertae sedis</taxon>
        <taxon>Coniosporium</taxon>
    </lineage>
</organism>
<dbReference type="Proteomes" id="UP001186974">
    <property type="component" value="Unassembled WGS sequence"/>
</dbReference>
<accession>A0ACC3CXK9</accession>
<evidence type="ECO:0000313" key="2">
    <source>
        <dbReference type="Proteomes" id="UP001186974"/>
    </source>
</evidence>